<evidence type="ECO:0000256" key="5">
    <source>
        <dbReference type="SAM" id="SignalP"/>
    </source>
</evidence>
<keyword evidence="2" id="KW-0813">Transport</keyword>
<protein>
    <submittedName>
        <fullName evidence="6">Outer membrane lipoprotein carrier protein LolA</fullName>
    </submittedName>
</protein>
<comment type="subunit">
    <text evidence="1">Monomer.</text>
</comment>
<reference evidence="6 7" key="1">
    <citation type="submission" date="2018-07" db="EMBL/GenBank/DDBJ databases">
        <title>Corallincola holothuriorum sp. nov., a new facultative anaerobe isolated from sea cucumber Apostichopus japonicus.</title>
        <authorList>
            <person name="Xia H."/>
        </authorList>
    </citation>
    <scope>NUCLEOTIDE SEQUENCE [LARGE SCALE GENOMIC DNA]</scope>
    <source>
        <strain evidence="6 7">C4</strain>
    </source>
</reference>
<dbReference type="SUPFAM" id="SSF89392">
    <property type="entry name" value="Prokaryotic lipoproteins and lipoprotein localization factors"/>
    <property type="match status" value="1"/>
</dbReference>
<dbReference type="OrthoDB" id="5700849at2"/>
<dbReference type="Proteomes" id="UP000252558">
    <property type="component" value="Unassembled WGS sequence"/>
</dbReference>
<organism evidence="6 7">
    <name type="scientific">Corallincola holothuriorum</name>
    <dbReference type="NCBI Taxonomy" id="2282215"/>
    <lineage>
        <taxon>Bacteria</taxon>
        <taxon>Pseudomonadati</taxon>
        <taxon>Pseudomonadota</taxon>
        <taxon>Gammaproteobacteria</taxon>
        <taxon>Alteromonadales</taxon>
        <taxon>Psychromonadaceae</taxon>
        <taxon>Corallincola</taxon>
    </lineage>
</organism>
<name>A0A368NTG5_9GAMM</name>
<feature type="signal peptide" evidence="5">
    <location>
        <begin position="1"/>
        <end position="20"/>
    </location>
</feature>
<dbReference type="InterPro" id="IPR004564">
    <property type="entry name" value="OM_lipoprot_carrier_LolA-like"/>
</dbReference>
<dbReference type="GO" id="GO:0015031">
    <property type="term" value="P:protein transport"/>
    <property type="evidence" value="ECO:0007669"/>
    <property type="project" value="UniProtKB-KW"/>
</dbReference>
<accession>A0A368NTG5</accession>
<keyword evidence="4" id="KW-0653">Protein transport</keyword>
<evidence type="ECO:0000256" key="3">
    <source>
        <dbReference type="ARBA" id="ARBA00022729"/>
    </source>
</evidence>
<dbReference type="InterPro" id="IPR029046">
    <property type="entry name" value="LolA/LolB/LppX"/>
</dbReference>
<evidence type="ECO:0000256" key="4">
    <source>
        <dbReference type="ARBA" id="ARBA00022927"/>
    </source>
</evidence>
<dbReference type="Pfam" id="PF19574">
    <property type="entry name" value="LolA_3"/>
    <property type="match status" value="1"/>
</dbReference>
<evidence type="ECO:0000313" key="7">
    <source>
        <dbReference type="Proteomes" id="UP000252558"/>
    </source>
</evidence>
<dbReference type="CDD" id="cd16325">
    <property type="entry name" value="LolA"/>
    <property type="match status" value="1"/>
</dbReference>
<dbReference type="Gene3D" id="2.50.20.10">
    <property type="entry name" value="Lipoprotein localisation LolA/LolB/LppX"/>
    <property type="match status" value="1"/>
</dbReference>
<keyword evidence="3 5" id="KW-0732">Signal</keyword>
<comment type="caution">
    <text evidence="6">The sequence shown here is derived from an EMBL/GenBank/DDBJ whole genome shotgun (WGS) entry which is preliminary data.</text>
</comment>
<dbReference type="RefSeq" id="WP_114336697.1">
    <property type="nucleotide sequence ID" value="NZ_QPID01000001.1"/>
</dbReference>
<gene>
    <name evidence="6" type="ORF">DU002_02165</name>
</gene>
<evidence type="ECO:0000313" key="6">
    <source>
        <dbReference type="EMBL" id="RCU52789.1"/>
    </source>
</evidence>
<evidence type="ECO:0000256" key="1">
    <source>
        <dbReference type="ARBA" id="ARBA00011245"/>
    </source>
</evidence>
<dbReference type="AlphaFoldDB" id="A0A368NTG5"/>
<sequence length="211" mass="23840">MIKVLFLISLVYLSLSVTHANELFSPENAVEETSTLPNFGNADLVISAEYTQVRHIASMDAAIRSHGDFILAPELGLLWAQKKPFISRLWMDQEKMIQQIADASPIEINATQNPLPFSIGRIFFAIFRGDHSGLNDSFSAYLMHSDKDWQLGLIPRDPLISKALRQIIVTGNKEIRSIDITDIKGNRQELIFDNLNSSLQLTPQQKQRLIH</sequence>
<feature type="chain" id="PRO_5016785275" evidence="5">
    <location>
        <begin position="21"/>
        <end position="211"/>
    </location>
</feature>
<keyword evidence="7" id="KW-1185">Reference proteome</keyword>
<dbReference type="EMBL" id="QPID01000001">
    <property type="protein sequence ID" value="RCU52789.1"/>
    <property type="molecule type" value="Genomic_DNA"/>
</dbReference>
<keyword evidence="6" id="KW-0449">Lipoprotein</keyword>
<proteinExistence type="predicted"/>
<evidence type="ECO:0000256" key="2">
    <source>
        <dbReference type="ARBA" id="ARBA00022448"/>
    </source>
</evidence>